<dbReference type="SUPFAM" id="SSF51161">
    <property type="entry name" value="Trimeric LpxA-like enzymes"/>
    <property type="match status" value="1"/>
</dbReference>
<dbReference type="Gene3D" id="2.160.10.10">
    <property type="entry name" value="Hexapeptide repeat proteins"/>
    <property type="match status" value="1"/>
</dbReference>
<dbReference type="InterPro" id="IPR018357">
    <property type="entry name" value="Hexapep_transf_CS"/>
</dbReference>
<protein>
    <submittedName>
        <fullName evidence="4">Acetyltransferase</fullName>
    </submittedName>
</protein>
<dbReference type="PANTHER" id="PTHR43300:SF7">
    <property type="entry name" value="UDP-N-ACETYLBACILLOSAMINE N-ACETYLTRANSFERASE"/>
    <property type="match status" value="1"/>
</dbReference>
<dbReference type="InterPro" id="IPR041561">
    <property type="entry name" value="PglD_N"/>
</dbReference>
<evidence type="ECO:0000256" key="2">
    <source>
        <dbReference type="ARBA" id="ARBA00022737"/>
    </source>
</evidence>
<keyword evidence="5" id="KW-1185">Reference proteome</keyword>
<gene>
    <name evidence="4" type="ORF">MY490_20905</name>
</gene>
<dbReference type="CDD" id="cd03360">
    <property type="entry name" value="LbH_AT_putative"/>
    <property type="match status" value="1"/>
</dbReference>
<organism evidence="4 5">
    <name type="scientific">Gottfriedia acidiceleris</name>
    <dbReference type="NCBI Taxonomy" id="371036"/>
    <lineage>
        <taxon>Bacteria</taxon>
        <taxon>Bacillati</taxon>
        <taxon>Bacillota</taxon>
        <taxon>Bacilli</taxon>
        <taxon>Bacillales</taxon>
        <taxon>Bacillaceae</taxon>
        <taxon>Gottfriedia</taxon>
    </lineage>
</organism>
<evidence type="ECO:0000259" key="3">
    <source>
        <dbReference type="Pfam" id="PF17836"/>
    </source>
</evidence>
<dbReference type="RefSeq" id="WP_248267370.1">
    <property type="nucleotide sequence ID" value="NZ_CP096034.1"/>
</dbReference>
<dbReference type="Gene3D" id="3.40.50.20">
    <property type="match status" value="1"/>
</dbReference>
<feature type="domain" description="PglD N-terminal" evidence="3">
    <location>
        <begin position="2"/>
        <end position="78"/>
    </location>
</feature>
<dbReference type="EMBL" id="CP096034">
    <property type="protein sequence ID" value="UPM54168.1"/>
    <property type="molecule type" value="Genomic_DNA"/>
</dbReference>
<dbReference type="InterPro" id="IPR050179">
    <property type="entry name" value="Trans_hexapeptide_repeat"/>
</dbReference>
<accession>A0ABY4JMQ0</accession>
<dbReference type="Pfam" id="PF17836">
    <property type="entry name" value="PglD_N"/>
    <property type="match status" value="1"/>
</dbReference>
<evidence type="ECO:0000256" key="1">
    <source>
        <dbReference type="ARBA" id="ARBA00022679"/>
    </source>
</evidence>
<keyword evidence="1" id="KW-0808">Transferase</keyword>
<dbReference type="NCBIfam" id="TIGR03570">
    <property type="entry name" value="NeuD_NnaD"/>
    <property type="match status" value="1"/>
</dbReference>
<proteinExistence type="predicted"/>
<dbReference type="InterPro" id="IPR011004">
    <property type="entry name" value="Trimer_LpxA-like_sf"/>
</dbReference>
<dbReference type="PROSITE" id="PS00101">
    <property type="entry name" value="HEXAPEP_TRANSFERASES"/>
    <property type="match status" value="1"/>
</dbReference>
<keyword evidence="2" id="KW-0677">Repeat</keyword>
<reference evidence="4 5" key="1">
    <citation type="submission" date="2022-04" db="EMBL/GenBank/DDBJ databases">
        <title>Mechanism of arsenic methylation and mitigation arsenic toxicity by Bacillus sp. LH14 from an Arsenic-Contaminated Paddy Soil.</title>
        <authorList>
            <person name="Wang D."/>
        </authorList>
    </citation>
    <scope>NUCLEOTIDE SEQUENCE [LARGE SCALE GENOMIC DNA]</scope>
    <source>
        <strain evidence="4 5">LH14</strain>
    </source>
</reference>
<evidence type="ECO:0000313" key="5">
    <source>
        <dbReference type="Proteomes" id="UP000830639"/>
    </source>
</evidence>
<dbReference type="InterPro" id="IPR020019">
    <property type="entry name" value="AcTrfase_PglD-like"/>
</dbReference>
<name>A0ABY4JMQ0_9BACI</name>
<evidence type="ECO:0000313" key="4">
    <source>
        <dbReference type="EMBL" id="UPM54168.1"/>
    </source>
</evidence>
<sequence length="209" mass="22378">MRVIILGNGGHSKVIQDIIYSIKGLEIIAILDDKYKVEKRENEIIYAPFGSLKKFLDQEAKVVIAIGDNKLRKNIVTSIDIKKEQYLTVVHPSAVVSTSTRIGYGTVVMPNVVINAQTQIGDQCVINTGAIIEHDNQIGDYTHVSPNATLTGSVLVEEGAHIGASATIIPGIKVGCWSIVGAGSTVIHNVPSLSTVVGCPARIIKNLNL</sequence>
<dbReference type="PANTHER" id="PTHR43300">
    <property type="entry name" value="ACETYLTRANSFERASE"/>
    <property type="match status" value="1"/>
</dbReference>
<dbReference type="Proteomes" id="UP000830639">
    <property type="component" value="Chromosome"/>
</dbReference>